<dbReference type="Pfam" id="PF19263">
    <property type="entry name" value="DUF5906"/>
    <property type="match status" value="1"/>
</dbReference>
<reference evidence="2 3" key="1">
    <citation type="submission" date="2019-03" db="EMBL/GenBank/DDBJ databases">
        <title>Single cell metagenomics reveals metabolic interactions within the superorganism composed of flagellate Streblomastix strix and complex community of Bacteroidetes bacteria on its surface.</title>
        <authorList>
            <person name="Treitli S.C."/>
            <person name="Kolisko M."/>
            <person name="Husnik F."/>
            <person name="Keeling P."/>
            <person name="Hampl V."/>
        </authorList>
    </citation>
    <scope>NUCLEOTIDE SEQUENCE [LARGE SCALE GENOMIC DNA]</scope>
    <source>
        <strain evidence="2">ST1C</strain>
    </source>
</reference>
<feature type="domain" description="NrS-1 polymerase-like helicase" evidence="1">
    <location>
        <begin position="19"/>
        <end position="125"/>
    </location>
</feature>
<dbReference type="Gene3D" id="3.40.50.300">
    <property type="entry name" value="P-loop containing nucleotide triphosphate hydrolases"/>
    <property type="match status" value="1"/>
</dbReference>
<organism evidence="2 3">
    <name type="scientific">Streblomastix strix</name>
    <dbReference type="NCBI Taxonomy" id="222440"/>
    <lineage>
        <taxon>Eukaryota</taxon>
        <taxon>Metamonada</taxon>
        <taxon>Preaxostyla</taxon>
        <taxon>Oxymonadida</taxon>
        <taxon>Streblomastigidae</taxon>
        <taxon>Streblomastix</taxon>
    </lineage>
</organism>
<gene>
    <name evidence="2" type="ORF">EZS28_045428</name>
</gene>
<evidence type="ECO:0000259" key="1">
    <source>
        <dbReference type="Pfam" id="PF19263"/>
    </source>
</evidence>
<proteinExistence type="predicted"/>
<evidence type="ECO:0000313" key="2">
    <source>
        <dbReference type="EMBL" id="KAA6359045.1"/>
    </source>
</evidence>
<comment type="caution">
    <text evidence="2">The sequence shown here is derived from an EMBL/GenBank/DDBJ whole genome shotgun (WGS) entry which is preliminary data.</text>
</comment>
<sequence length="130" mass="14589">MQNAGKKTETALILQDLRSIGKNIITNVLCELLAGYSSKNVTDIDDMVGKFNAVIENKMLVIIIEMKNCGDARMPNMDALKSIITDSSFQVNEKYIPKHNVENVVNLIIVTNNVFPVKIENSDRRYVVCK</sequence>
<accession>A0A5J4TNM6</accession>
<dbReference type="InterPro" id="IPR045455">
    <property type="entry name" value="NrS-1_pol-like_helicase"/>
</dbReference>
<dbReference type="Proteomes" id="UP000324800">
    <property type="component" value="Unassembled WGS sequence"/>
</dbReference>
<name>A0A5J4TNM6_9EUKA</name>
<dbReference type="EMBL" id="SNRW01028990">
    <property type="protein sequence ID" value="KAA6359045.1"/>
    <property type="molecule type" value="Genomic_DNA"/>
</dbReference>
<evidence type="ECO:0000313" key="3">
    <source>
        <dbReference type="Proteomes" id="UP000324800"/>
    </source>
</evidence>
<dbReference type="AlphaFoldDB" id="A0A5J4TNM6"/>
<dbReference type="InterPro" id="IPR027417">
    <property type="entry name" value="P-loop_NTPase"/>
</dbReference>
<feature type="non-terminal residue" evidence="2">
    <location>
        <position position="130"/>
    </location>
</feature>
<protein>
    <recommendedName>
        <fullName evidence="1">NrS-1 polymerase-like helicase domain-containing protein</fullName>
    </recommendedName>
</protein>